<dbReference type="GO" id="GO:0005634">
    <property type="term" value="C:nucleus"/>
    <property type="evidence" value="ECO:0007669"/>
    <property type="project" value="UniProtKB-SubCell"/>
</dbReference>
<evidence type="ECO:0000313" key="10">
    <source>
        <dbReference type="WBParaSite" id="ACRNAN_scaffold1309.g26332.t1"/>
    </source>
</evidence>
<dbReference type="InterPro" id="IPR013087">
    <property type="entry name" value="Znf_C2H2_type"/>
</dbReference>
<reference evidence="10" key="1">
    <citation type="submission" date="2022-11" db="UniProtKB">
        <authorList>
            <consortium name="WormBaseParasite"/>
        </authorList>
    </citation>
    <scope>IDENTIFICATION</scope>
</reference>
<comment type="subcellular location">
    <subcellularLocation>
        <location evidence="1">Nucleus</location>
    </subcellularLocation>
</comment>
<dbReference type="PROSITE" id="PS50157">
    <property type="entry name" value="ZINC_FINGER_C2H2_2"/>
    <property type="match status" value="1"/>
</dbReference>
<evidence type="ECO:0000256" key="6">
    <source>
        <dbReference type="ARBA" id="ARBA00023242"/>
    </source>
</evidence>
<evidence type="ECO:0000256" key="2">
    <source>
        <dbReference type="ARBA" id="ARBA00022723"/>
    </source>
</evidence>
<evidence type="ECO:0000256" key="7">
    <source>
        <dbReference type="PROSITE-ProRule" id="PRU00042"/>
    </source>
</evidence>
<name>A0A914CR74_9BILA</name>
<keyword evidence="2" id="KW-0479">Metal-binding</keyword>
<evidence type="ECO:0000256" key="1">
    <source>
        <dbReference type="ARBA" id="ARBA00004123"/>
    </source>
</evidence>
<keyword evidence="4 7" id="KW-0863">Zinc-finger</keyword>
<dbReference type="Proteomes" id="UP000887540">
    <property type="component" value="Unplaced"/>
</dbReference>
<feature type="domain" description="C2H2-type" evidence="8">
    <location>
        <begin position="84"/>
        <end position="118"/>
    </location>
</feature>
<dbReference type="WBParaSite" id="ACRNAN_scaffold1309.g26332.t1">
    <property type="protein sequence ID" value="ACRNAN_scaffold1309.g26332.t1"/>
    <property type="gene ID" value="ACRNAN_scaffold1309.g26332"/>
</dbReference>
<evidence type="ECO:0000313" key="9">
    <source>
        <dbReference type="Proteomes" id="UP000887540"/>
    </source>
</evidence>
<evidence type="ECO:0000256" key="5">
    <source>
        <dbReference type="ARBA" id="ARBA00022833"/>
    </source>
</evidence>
<dbReference type="SMART" id="SM00355">
    <property type="entry name" value="ZnF_C2H2"/>
    <property type="match status" value="4"/>
</dbReference>
<keyword evidence="5" id="KW-0862">Zinc</keyword>
<organism evidence="9 10">
    <name type="scientific">Acrobeloides nanus</name>
    <dbReference type="NCBI Taxonomy" id="290746"/>
    <lineage>
        <taxon>Eukaryota</taxon>
        <taxon>Metazoa</taxon>
        <taxon>Ecdysozoa</taxon>
        <taxon>Nematoda</taxon>
        <taxon>Chromadorea</taxon>
        <taxon>Rhabditida</taxon>
        <taxon>Tylenchina</taxon>
        <taxon>Cephalobomorpha</taxon>
        <taxon>Cephaloboidea</taxon>
        <taxon>Cephalobidae</taxon>
        <taxon>Acrobeloides</taxon>
    </lineage>
</organism>
<keyword evidence="3" id="KW-0677">Repeat</keyword>
<keyword evidence="9" id="KW-1185">Reference proteome</keyword>
<evidence type="ECO:0000256" key="3">
    <source>
        <dbReference type="ARBA" id="ARBA00022737"/>
    </source>
</evidence>
<dbReference type="GO" id="GO:0008270">
    <property type="term" value="F:zinc ion binding"/>
    <property type="evidence" value="ECO:0007669"/>
    <property type="project" value="UniProtKB-KW"/>
</dbReference>
<dbReference type="InterPro" id="IPR050888">
    <property type="entry name" value="ZnF_C2H2-type_TF"/>
</dbReference>
<keyword evidence="6" id="KW-0539">Nucleus</keyword>
<dbReference type="PROSITE" id="PS00028">
    <property type="entry name" value="ZINC_FINGER_C2H2_1"/>
    <property type="match status" value="2"/>
</dbReference>
<dbReference type="PANTHER" id="PTHR24406">
    <property type="entry name" value="TRANSCRIPTIONAL REPRESSOR CTCFL-RELATED"/>
    <property type="match status" value="1"/>
</dbReference>
<protein>
    <submittedName>
        <fullName evidence="10">C2H2-type domain-containing protein</fullName>
    </submittedName>
</protein>
<proteinExistence type="predicted"/>
<evidence type="ECO:0000256" key="4">
    <source>
        <dbReference type="ARBA" id="ARBA00022771"/>
    </source>
</evidence>
<accession>A0A914CR74</accession>
<evidence type="ECO:0000259" key="8">
    <source>
        <dbReference type="PROSITE" id="PS50157"/>
    </source>
</evidence>
<sequence length="388" mass="44632">MLNFGVDAFYVNPGEELLGVEAEVELGPAGTSTDEDPHLIQPPKEPFYVTCEICIRRFATTRLLFYHQEASHRYASKENFETTYRCMECPETYNQVSSLDYHSMMTKHYAWIHMAQTPIFSCSRCYNVTQKGYHFMACHIRCVHRFDITRGKKTFKIHDVKCYECDACMISFEDQESLDIHQGSGECIPPDNAQLAYDRPSTSGFLTDVNFSSINDHLYSQPMDFGTTYGYTQQIIPLPVLSDTTSKRGRPKGSINKKPLKYHRYCCKFCKFGCDDPGVVQNHVIEMHLDLLESLKPKRAKKKRRNPEPIFAENKIQRTQKGRIIMNNLSAQKAARNLEHELIGFEEAFQTNPNIPYGTIIDMPESHIISADDFPFNEEEIFESSLTC</sequence>
<dbReference type="AlphaFoldDB" id="A0A914CR74"/>
<dbReference type="Gene3D" id="3.30.160.60">
    <property type="entry name" value="Classic Zinc Finger"/>
    <property type="match status" value="1"/>
</dbReference>